<dbReference type="InterPro" id="IPR057444">
    <property type="entry name" value="Znf-CCCH_AtC3H23-like"/>
</dbReference>
<dbReference type="PROSITE" id="PS50103">
    <property type="entry name" value="ZF_C3H1"/>
    <property type="match status" value="1"/>
</dbReference>
<dbReference type="PANTHER" id="PTHR14493:SF50">
    <property type="entry name" value="RING FINGER PROTEIN UNKEMPT"/>
    <property type="match status" value="1"/>
</dbReference>
<gene>
    <name evidence="7" type="ORF">OEZ85_003882</name>
</gene>
<dbReference type="Gene3D" id="3.30.1370.210">
    <property type="match status" value="1"/>
</dbReference>
<evidence type="ECO:0000256" key="4">
    <source>
        <dbReference type="ARBA" id="ARBA00023125"/>
    </source>
</evidence>
<protein>
    <recommendedName>
        <fullName evidence="6">C3H1-type domain-containing protein</fullName>
    </recommendedName>
</protein>
<keyword evidence="4" id="KW-0238">DNA-binding</keyword>
<feature type="zinc finger region" description="C3H1-type" evidence="5">
    <location>
        <begin position="50"/>
        <end position="78"/>
    </location>
</feature>
<reference evidence="7 8" key="1">
    <citation type="submission" date="2023-05" db="EMBL/GenBank/DDBJ databases">
        <title>A 100% complete, gapless, phased diploid assembly of the Scenedesmus obliquus UTEX 3031 genome.</title>
        <authorList>
            <person name="Biondi T.C."/>
            <person name="Hanschen E.R."/>
            <person name="Kwon T."/>
            <person name="Eng W."/>
            <person name="Kruse C.P.S."/>
            <person name="Koehler S.I."/>
            <person name="Kunde Y."/>
            <person name="Gleasner C.D."/>
            <person name="You Mak K.T."/>
            <person name="Polle J."/>
            <person name="Hovde B.T."/>
            <person name="Starkenburg S.R."/>
        </authorList>
    </citation>
    <scope>NUCLEOTIDE SEQUENCE [LARGE SCALE GENOMIC DNA]</scope>
    <source>
        <strain evidence="7 8">DOE0152z</strain>
    </source>
</reference>
<accession>A0ABY8UCQ2</accession>
<evidence type="ECO:0000256" key="2">
    <source>
        <dbReference type="ARBA" id="ARBA00022771"/>
    </source>
</evidence>
<evidence type="ECO:0000256" key="3">
    <source>
        <dbReference type="ARBA" id="ARBA00022833"/>
    </source>
</evidence>
<keyword evidence="8" id="KW-1185">Reference proteome</keyword>
<dbReference type="InterPro" id="IPR045234">
    <property type="entry name" value="Unkempt-like"/>
</dbReference>
<evidence type="ECO:0000256" key="5">
    <source>
        <dbReference type="PROSITE-ProRule" id="PRU00723"/>
    </source>
</evidence>
<dbReference type="PANTHER" id="PTHR14493">
    <property type="entry name" value="UNKEMPT FAMILY MEMBER"/>
    <property type="match status" value="1"/>
</dbReference>
<proteinExistence type="predicted"/>
<keyword evidence="1 5" id="KW-0479">Metal-binding</keyword>
<name>A0ABY8UCQ2_TETOB</name>
<dbReference type="SMART" id="SM00356">
    <property type="entry name" value="ZnF_C3H1"/>
    <property type="match status" value="2"/>
</dbReference>
<sequence>MGPSKAVLSDDYLMQNYKVTTCTRKYPHDWAQCPCGHKGERASRRPLSIGYSAIGCNYAKQRLPCPRGEQCPYAHNLFEYYLHPQRFRTELCQYGTSCKRSVCFFAHTLEQMRPLDPSLPPPETCCSSSSSSWFL</sequence>
<dbReference type="Pfam" id="PF25512">
    <property type="entry name" value="zf-CCCH_AtC3H23"/>
    <property type="match status" value="1"/>
</dbReference>
<feature type="domain" description="C3H1-type" evidence="6">
    <location>
        <begin position="50"/>
        <end position="78"/>
    </location>
</feature>
<evidence type="ECO:0000313" key="7">
    <source>
        <dbReference type="EMBL" id="WIA19243.1"/>
    </source>
</evidence>
<dbReference type="EMBL" id="CP126217">
    <property type="protein sequence ID" value="WIA19243.1"/>
    <property type="molecule type" value="Genomic_DNA"/>
</dbReference>
<organism evidence="7 8">
    <name type="scientific">Tetradesmus obliquus</name>
    <name type="common">Green alga</name>
    <name type="synonym">Acutodesmus obliquus</name>
    <dbReference type="NCBI Taxonomy" id="3088"/>
    <lineage>
        <taxon>Eukaryota</taxon>
        <taxon>Viridiplantae</taxon>
        <taxon>Chlorophyta</taxon>
        <taxon>core chlorophytes</taxon>
        <taxon>Chlorophyceae</taxon>
        <taxon>CS clade</taxon>
        <taxon>Sphaeropleales</taxon>
        <taxon>Scenedesmaceae</taxon>
        <taxon>Tetradesmus</taxon>
    </lineage>
</organism>
<dbReference type="Proteomes" id="UP001244341">
    <property type="component" value="Chromosome 10b"/>
</dbReference>
<evidence type="ECO:0000259" key="6">
    <source>
        <dbReference type="PROSITE" id="PS50103"/>
    </source>
</evidence>
<evidence type="ECO:0000313" key="8">
    <source>
        <dbReference type="Proteomes" id="UP001244341"/>
    </source>
</evidence>
<keyword evidence="3 5" id="KW-0862">Zinc</keyword>
<dbReference type="InterPro" id="IPR000571">
    <property type="entry name" value="Znf_CCCH"/>
</dbReference>
<keyword evidence="2 5" id="KW-0863">Zinc-finger</keyword>
<evidence type="ECO:0000256" key="1">
    <source>
        <dbReference type="ARBA" id="ARBA00022723"/>
    </source>
</evidence>